<keyword evidence="7" id="KW-1185">Reference proteome</keyword>
<dbReference type="InterPro" id="IPR051419">
    <property type="entry name" value="Lys/N-term_MeTrsfase_sf"/>
</dbReference>
<evidence type="ECO:0000313" key="7">
    <source>
        <dbReference type="Proteomes" id="UP001244341"/>
    </source>
</evidence>
<keyword evidence="3" id="KW-0808">Transferase</keyword>
<dbReference type="SUPFAM" id="SSF53335">
    <property type="entry name" value="S-adenosyl-L-methionine-dependent methyltransferases"/>
    <property type="match status" value="1"/>
</dbReference>
<evidence type="ECO:0000313" key="6">
    <source>
        <dbReference type="EMBL" id="WIA16474.1"/>
    </source>
</evidence>
<organism evidence="6 7">
    <name type="scientific">Tetradesmus obliquus</name>
    <name type="common">Green alga</name>
    <name type="synonym">Acutodesmus obliquus</name>
    <dbReference type="NCBI Taxonomy" id="3088"/>
    <lineage>
        <taxon>Eukaryota</taxon>
        <taxon>Viridiplantae</taxon>
        <taxon>Chlorophyta</taxon>
        <taxon>core chlorophytes</taxon>
        <taxon>Chlorophyceae</taxon>
        <taxon>CS clade</taxon>
        <taxon>Sphaeropleales</taxon>
        <taxon>Scenedesmaceae</taxon>
        <taxon>Tetradesmus</taxon>
    </lineage>
</organism>
<dbReference type="Pfam" id="PF08241">
    <property type="entry name" value="Methyltransf_11"/>
    <property type="match status" value="1"/>
</dbReference>
<name>A0ABY8U5U7_TETOB</name>
<feature type="region of interest" description="Disordered" evidence="4">
    <location>
        <begin position="391"/>
        <end position="423"/>
    </location>
</feature>
<reference evidence="6 7" key="1">
    <citation type="submission" date="2023-05" db="EMBL/GenBank/DDBJ databases">
        <title>A 100% complete, gapless, phased diploid assembly of the Scenedesmus obliquus UTEX 3031 genome.</title>
        <authorList>
            <person name="Biondi T.C."/>
            <person name="Hanschen E.R."/>
            <person name="Kwon T."/>
            <person name="Eng W."/>
            <person name="Kruse C.P.S."/>
            <person name="Koehler S.I."/>
            <person name="Kunde Y."/>
            <person name="Gleasner C.D."/>
            <person name="You Mak K.T."/>
            <person name="Polle J."/>
            <person name="Hovde B.T."/>
            <person name="Starkenburg S.R."/>
        </authorList>
    </citation>
    <scope>NUCLEOTIDE SEQUENCE [LARGE SCALE GENOMIC DNA]</scope>
    <source>
        <strain evidence="6 7">DOE0152z</strain>
    </source>
</reference>
<dbReference type="Proteomes" id="UP001244341">
    <property type="component" value="Chromosome 7b"/>
</dbReference>
<evidence type="ECO:0000256" key="4">
    <source>
        <dbReference type="SAM" id="MobiDB-lite"/>
    </source>
</evidence>
<proteinExistence type="inferred from homology"/>
<evidence type="ECO:0000256" key="3">
    <source>
        <dbReference type="ARBA" id="ARBA00022679"/>
    </source>
</evidence>
<dbReference type="EMBL" id="CP126214">
    <property type="protein sequence ID" value="WIA16474.1"/>
    <property type="molecule type" value="Genomic_DNA"/>
</dbReference>
<keyword evidence="2" id="KW-0489">Methyltransferase</keyword>
<dbReference type="PANTHER" id="PTHR12176:SF79">
    <property type="entry name" value="METHYLTRANSFERASE TYPE 11 DOMAIN-CONTAINING PROTEIN"/>
    <property type="match status" value="1"/>
</dbReference>
<dbReference type="InterPro" id="IPR013216">
    <property type="entry name" value="Methyltransf_11"/>
</dbReference>
<sequence>MSLVEHCLATLADHIDRVPDLSGVPEHLIAALFALVLERGRLTPRVLAVFQAGSFKCLRTQHCLVVHAGNFPLLQRSTHFDWFFNYSALASLIRETCERKEPCLHVGCGNSGLSEGMVHDGYQVINVDISGVVIEQMRRMSSLPGQSWEVADCRSMPQYSDASLGSVLDKGTLDAVLCSSHGQTDTVDYMNEVHRLLAPGGTFLLISLGQPHARLAALNVQQPPVVASCSAASGSSLTAAPCSPCSSAGSLTLPYLSETYRAAHAAAAAALAAASGKPASSYSWTWESVQVYLLPKPSLYLASEQSLAGRPSTRTAAHSDKDQPVEWLGPFAPGAELEAVVAEQGLDLAEYFTGFACKKRSNDEQQAVCAVPEGGAVVLPVAAAVVAAAPDGPVDEEEAGSSECITADQPSAAVQGDAAGVKA</sequence>
<feature type="domain" description="Methyltransferase type 11" evidence="5">
    <location>
        <begin position="104"/>
        <end position="204"/>
    </location>
</feature>
<protein>
    <recommendedName>
        <fullName evidence="5">Methyltransferase type 11 domain-containing protein</fullName>
    </recommendedName>
</protein>
<evidence type="ECO:0000256" key="1">
    <source>
        <dbReference type="ARBA" id="ARBA00008361"/>
    </source>
</evidence>
<dbReference type="PANTHER" id="PTHR12176">
    <property type="entry name" value="SAM-DEPENDENT METHYLTRANSFERASE SUPERFAMILY PROTEIN"/>
    <property type="match status" value="1"/>
</dbReference>
<evidence type="ECO:0000259" key="5">
    <source>
        <dbReference type="Pfam" id="PF08241"/>
    </source>
</evidence>
<dbReference type="InterPro" id="IPR029063">
    <property type="entry name" value="SAM-dependent_MTases_sf"/>
</dbReference>
<evidence type="ECO:0000256" key="2">
    <source>
        <dbReference type="ARBA" id="ARBA00022603"/>
    </source>
</evidence>
<dbReference type="Gene3D" id="3.40.50.150">
    <property type="entry name" value="Vaccinia Virus protein VP39"/>
    <property type="match status" value="1"/>
</dbReference>
<comment type="similarity">
    <text evidence="1">Belongs to the methyltransferase superfamily.</text>
</comment>
<accession>A0ABY8U5U7</accession>
<dbReference type="CDD" id="cd02440">
    <property type="entry name" value="AdoMet_MTases"/>
    <property type="match status" value="1"/>
</dbReference>
<gene>
    <name evidence="6" type="ORF">OEZ85_013157</name>
</gene>